<evidence type="ECO:0000313" key="1">
    <source>
        <dbReference type="EnsemblPlants" id="PGSC0003DMT400033536"/>
    </source>
</evidence>
<organism evidence="1 2">
    <name type="scientific">Solanum tuberosum</name>
    <name type="common">Potato</name>
    <dbReference type="NCBI Taxonomy" id="4113"/>
    <lineage>
        <taxon>Eukaryota</taxon>
        <taxon>Viridiplantae</taxon>
        <taxon>Streptophyta</taxon>
        <taxon>Embryophyta</taxon>
        <taxon>Tracheophyta</taxon>
        <taxon>Spermatophyta</taxon>
        <taxon>Magnoliopsida</taxon>
        <taxon>eudicotyledons</taxon>
        <taxon>Gunneridae</taxon>
        <taxon>Pentapetalae</taxon>
        <taxon>asterids</taxon>
        <taxon>lamiids</taxon>
        <taxon>Solanales</taxon>
        <taxon>Solanaceae</taxon>
        <taxon>Solanoideae</taxon>
        <taxon>Solaneae</taxon>
        <taxon>Solanum</taxon>
    </lineage>
</organism>
<sequence>MFDLNLRLLFNTFWLGSDNNILFVYALVGLELLLELFDSTNLKHKRDGSAALCKLANKASSLSQVDAAPPSPVPQVCLS</sequence>
<dbReference type="PANTHER" id="PTHR46710">
    <property type="entry name" value="ARM REPEAT PROTEIN INTERACTING WITH ABF2"/>
    <property type="match status" value="1"/>
</dbReference>
<keyword evidence="2" id="KW-1185">Reference proteome</keyword>
<reference evidence="2" key="1">
    <citation type="journal article" date="2011" name="Nature">
        <title>Genome sequence and analysis of the tuber crop potato.</title>
        <authorList>
            <consortium name="The Potato Genome Sequencing Consortium"/>
        </authorList>
    </citation>
    <scope>NUCLEOTIDE SEQUENCE [LARGE SCALE GENOMIC DNA]</scope>
    <source>
        <strain evidence="2">cv. DM1-3 516 R44</strain>
    </source>
</reference>
<name>M1AZA6_SOLTU</name>
<gene>
    <name evidence="1" type="primary">LOC102587715</name>
</gene>
<evidence type="ECO:0000313" key="2">
    <source>
        <dbReference type="Proteomes" id="UP000011115"/>
    </source>
</evidence>
<accession>M1AZA6</accession>
<dbReference type="HOGENOM" id="CLU_2610735_0_0_1"/>
<protein>
    <submittedName>
        <fullName evidence="1">Armadillo/beta-catenin repeat family protein</fullName>
    </submittedName>
</protein>
<dbReference type="PANTHER" id="PTHR46710:SF2">
    <property type="entry name" value="ARM REPEAT PROTEIN INTERACTING WITH ABF2-LIKE"/>
    <property type="match status" value="1"/>
</dbReference>
<dbReference type="Gramene" id="PGSC0003DMT400033536">
    <property type="protein sequence ID" value="PGSC0003DMT400033536"/>
    <property type="gene ID" value="PGSC0003DMG400012880"/>
</dbReference>
<dbReference type="Proteomes" id="UP000011115">
    <property type="component" value="Unassembled WGS sequence"/>
</dbReference>
<dbReference type="OrthoDB" id="29145at2759"/>
<reference evidence="1" key="2">
    <citation type="submission" date="2015-06" db="UniProtKB">
        <authorList>
            <consortium name="EnsemblPlants"/>
        </authorList>
    </citation>
    <scope>IDENTIFICATION</scope>
    <source>
        <strain evidence="1">DM1-3 516 R44</strain>
    </source>
</reference>
<dbReference type="EnsemblPlants" id="PGSC0003DMT400033536">
    <property type="protein sequence ID" value="PGSC0003DMT400033536"/>
    <property type="gene ID" value="PGSC0003DMG400012880"/>
</dbReference>
<dbReference type="AlphaFoldDB" id="M1AZA6"/>
<proteinExistence type="predicted"/>
<dbReference type="InterPro" id="IPR044282">
    <property type="entry name" value="ABAP1/ARIA"/>
</dbReference>
<dbReference type="ExpressionAtlas" id="M1AZA6">
    <property type="expression patterns" value="baseline and differential"/>
</dbReference>